<gene>
    <name evidence="1" type="ORF">PM001_LOCUS5703</name>
</gene>
<comment type="caution">
    <text evidence="1">The sequence shown here is derived from an EMBL/GenBank/DDBJ whole genome shotgun (WGS) entry which is preliminary data.</text>
</comment>
<dbReference type="Proteomes" id="UP001162060">
    <property type="component" value="Unassembled WGS sequence"/>
</dbReference>
<name>A0AAV1TH09_9STRA</name>
<proteinExistence type="predicted"/>
<evidence type="ECO:0000313" key="1">
    <source>
        <dbReference type="EMBL" id="CAK7917993.1"/>
    </source>
</evidence>
<organism evidence="1 2">
    <name type="scientific">Peronospora matthiolae</name>
    <dbReference type="NCBI Taxonomy" id="2874970"/>
    <lineage>
        <taxon>Eukaryota</taxon>
        <taxon>Sar</taxon>
        <taxon>Stramenopiles</taxon>
        <taxon>Oomycota</taxon>
        <taxon>Peronosporomycetes</taxon>
        <taxon>Peronosporales</taxon>
        <taxon>Peronosporaceae</taxon>
        <taxon>Peronospora</taxon>
    </lineage>
</organism>
<dbReference type="EMBL" id="CAKLBY020000047">
    <property type="protein sequence ID" value="CAK7917993.1"/>
    <property type="molecule type" value="Genomic_DNA"/>
</dbReference>
<evidence type="ECO:0000313" key="2">
    <source>
        <dbReference type="Proteomes" id="UP001162060"/>
    </source>
</evidence>
<sequence>MDMEEGSGLSCQSNGGQITFVVTFKAATAAQGTTPATPREFIRISLPRFRGGTATGWLQWLPQFERIV</sequence>
<reference evidence="1" key="1">
    <citation type="submission" date="2024-01" db="EMBL/GenBank/DDBJ databases">
        <authorList>
            <person name="Webb A."/>
        </authorList>
    </citation>
    <scope>NUCLEOTIDE SEQUENCE</scope>
    <source>
        <strain evidence="1">Pm1</strain>
    </source>
</reference>
<protein>
    <submittedName>
        <fullName evidence="1">Uncharacterized protein</fullName>
    </submittedName>
</protein>
<accession>A0AAV1TH09</accession>
<dbReference type="AlphaFoldDB" id="A0AAV1TH09"/>